<accession>A0ABQ6S2B6</accession>
<dbReference type="EMBL" id="VVND01000015">
    <property type="protein sequence ID" value="KAA3158801.1"/>
    <property type="molecule type" value="Genomic_DNA"/>
</dbReference>
<organism evidence="1 2">
    <name type="scientific">Alistipes finegoldii</name>
    <dbReference type="NCBI Taxonomy" id="214856"/>
    <lineage>
        <taxon>Bacteria</taxon>
        <taxon>Pseudomonadati</taxon>
        <taxon>Bacteroidota</taxon>
        <taxon>Bacteroidia</taxon>
        <taxon>Bacteroidales</taxon>
        <taxon>Rikenellaceae</taxon>
        <taxon>Alistipes</taxon>
    </lineage>
</organism>
<name>A0ABQ6S2B6_9BACT</name>
<evidence type="ECO:0000313" key="2">
    <source>
        <dbReference type="Proteomes" id="UP000324870"/>
    </source>
</evidence>
<comment type="caution">
    <text evidence="1">The sequence shown here is derived from an EMBL/GenBank/DDBJ whole genome shotgun (WGS) entry which is preliminary data.</text>
</comment>
<proteinExistence type="predicted"/>
<evidence type="ECO:0000313" key="1">
    <source>
        <dbReference type="EMBL" id="KAA3158801.1"/>
    </source>
</evidence>
<sequence length="91" mass="10574">MTTIEERAKRICANTFCNKSHTPVCKTCAWRLNSEPAEPQCRVSEYKDVIKDIYESAICQLILQREELIREYDLKEKPHIEAGNCNTHFGN</sequence>
<protein>
    <submittedName>
        <fullName evidence="1">Uncharacterized protein</fullName>
    </submittedName>
</protein>
<dbReference type="Proteomes" id="UP000324870">
    <property type="component" value="Unassembled WGS sequence"/>
</dbReference>
<keyword evidence="2" id="KW-1185">Reference proteome</keyword>
<reference evidence="1 2" key="1">
    <citation type="journal article" date="2019" name="Nat. Med.">
        <title>A library of human gut bacterial isolates paired with longitudinal multiomics data enables mechanistic microbiome research.</title>
        <authorList>
            <person name="Poyet M."/>
            <person name="Groussin M."/>
            <person name="Gibbons S.M."/>
            <person name="Avila-Pacheco J."/>
            <person name="Jiang X."/>
            <person name="Kearney S.M."/>
            <person name="Perrotta A.R."/>
            <person name="Berdy B."/>
            <person name="Zhao S."/>
            <person name="Lieberman T.D."/>
            <person name="Swanson P.K."/>
            <person name="Smith M."/>
            <person name="Roesemann S."/>
            <person name="Alexander J.E."/>
            <person name="Rich S.A."/>
            <person name="Livny J."/>
            <person name="Vlamakis H."/>
            <person name="Clish C."/>
            <person name="Bullock K."/>
            <person name="Deik A."/>
            <person name="Scott J."/>
            <person name="Pierce K.A."/>
            <person name="Xavier R.J."/>
            <person name="Alm E.J."/>
        </authorList>
    </citation>
    <scope>NUCLEOTIDE SEQUENCE [LARGE SCALE GENOMIC DNA]</scope>
    <source>
        <strain evidence="1 2">BIOML-A1</strain>
    </source>
</reference>
<dbReference type="RefSeq" id="WP_130063229.1">
    <property type="nucleotide sequence ID" value="NZ_RCXA01000018.1"/>
</dbReference>
<gene>
    <name evidence="1" type="ORF">F2A26_09675</name>
</gene>